<protein>
    <recommendedName>
        <fullName evidence="3">Peptidase C39 domain-containing protein</fullName>
    </recommendedName>
</protein>
<dbReference type="RefSeq" id="WP_058701894.1">
    <property type="nucleotide sequence ID" value="NZ_CP046585.1"/>
</dbReference>
<name>A0AB34VNS1_9GAMM</name>
<reference evidence="1 2" key="1">
    <citation type="journal article" date="2016" name="Front. Microbiol.">
        <title>Genomic Resource of Rice Seed Associated Bacteria.</title>
        <authorList>
            <person name="Midha S."/>
            <person name="Bansal K."/>
            <person name="Sharma S."/>
            <person name="Kumar N."/>
            <person name="Patil P.P."/>
            <person name="Chaudhry V."/>
            <person name="Patil P.B."/>
        </authorList>
    </citation>
    <scope>NUCLEOTIDE SEQUENCE [LARGE SCALE GENOMIC DNA]</scope>
    <source>
        <strain evidence="1 2">RSA13</strain>
    </source>
</reference>
<dbReference type="GeneID" id="61251076"/>
<dbReference type="Proteomes" id="UP000072520">
    <property type="component" value="Unassembled WGS sequence"/>
</dbReference>
<evidence type="ECO:0000313" key="1">
    <source>
        <dbReference type="EMBL" id="KTT01269.1"/>
    </source>
</evidence>
<evidence type="ECO:0000313" key="2">
    <source>
        <dbReference type="Proteomes" id="UP000072520"/>
    </source>
</evidence>
<gene>
    <name evidence="1" type="ORF">RSA13_02270</name>
</gene>
<proteinExistence type="predicted"/>
<evidence type="ECO:0008006" key="3">
    <source>
        <dbReference type="Google" id="ProtNLM"/>
    </source>
</evidence>
<dbReference type="AlphaFoldDB" id="A0AB34VNS1"/>
<accession>A0AB34VNS1</accession>
<sequence>MTYLHIKQPSDDEGCGIAVMARLHQKSYDEMLSIAMENGFCDKKKRVNLAQMKRFLGYKGLENVSYKRHNGASVPTDCGIFHGRWNNVKTGTRHWIAYHDGLFFDPLLPQPVSQLSAQFYVTQIFKHP</sequence>
<dbReference type="EMBL" id="LDSI01000002">
    <property type="protein sequence ID" value="KTT01269.1"/>
    <property type="molecule type" value="Genomic_DNA"/>
</dbReference>
<comment type="caution">
    <text evidence="1">The sequence shown here is derived from an EMBL/GenBank/DDBJ whole genome shotgun (WGS) entry which is preliminary data.</text>
</comment>
<organism evidence="1 2">
    <name type="scientific">Pantoea stewartii</name>
    <dbReference type="NCBI Taxonomy" id="66269"/>
    <lineage>
        <taxon>Bacteria</taxon>
        <taxon>Pseudomonadati</taxon>
        <taxon>Pseudomonadota</taxon>
        <taxon>Gammaproteobacteria</taxon>
        <taxon>Enterobacterales</taxon>
        <taxon>Erwiniaceae</taxon>
        <taxon>Pantoea</taxon>
    </lineage>
</organism>